<sequence length="52" mass="5611">MFKRLLQAAAITLSLNVIAALNQPSINQTTNQLPSGRTSTPIASVLDQFLKN</sequence>
<feature type="signal peptide" evidence="1">
    <location>
        <begin position="1"/>
        <end position="19"/>
    </location>
</feature>
<dbReference type="Proteomes" id="UP001442494">
    <property type="component" value="Unassembled WGS sequence"/>
</dbReference>
<name>A0ABV0JJR8_9CYAN</name>
<reference evidence="2 3" key="1">
    <citation type="submission" date="2022-04" db="EMBL/GenBank/DDBJ databases">
        <title>Positive selection, recombination, and allopatry shape intraspecific diversity of widespread and dominant cyanobacteria.</title>
        <authorList>
            <person name="Wei J."/>
            <person name="Shu W."/>
            <person name="Hu C."/>
        </authorList>
    </citation>
    <scope>NUCLEOTIDE SEQUENCE [LARGE SCALE GENOMIC DNA]</scope>
    <source>
        <strain evidence="2 3">GB2-A5</strain>
    </source>
</reference>
<gene>
    <name evidence="2" type="ORF">NDI37_00330</name>
</gene>
<dbReference type="EMBL" id="JAMPKK010000001">
    <property type="protein sequence ID" value="MEP0862927.1"/>
    <property type="molecule type" value="Genomic_DNA"/>
</dbReference>
<keyword evidence="1" id="KW-0732">Signal</keyword>
<dbReference type="RefSeq" id="WP_190424243.1">
    <property type="nucleotide sequence ID" value="NZ_JAMPKK010000001.1"/>
</dbReference>
<evidence type="ECO:0000313" key="3">
    <source>
        <dbReference type="Proteomes" id="UP001442494"/>
    </source>
</evidence>
<evidence type="ECO:0000256" key="1">
    <source>
        <dbReference type="SAM" id="SignalP"/>
    </source>
</evidence>
<comment type="caution">
    <text evidence="2">The sequence shown here is derived from an EMBL/GenBank/DDBJ whole genome shotgun (WGS) entry which is preliminary data.</text>
</comment>
<protein>
    <submittedName>
        <fullName evidence="2">Uncharacterized protein</fullName>
    </submittedName>
</protein>
<evidence type="ECO:0000313" key="2">
    <source>
        <dbReference type="EMBL" id="MEP0862927.1"/>
    </source>
</evidence>
<keyword evidence="3" id="KW-1185">Reference proteome</keyword>
<feature type="chain" id="PRO_5045688650" evidence="1">
    <location>
        <begin position="20"/>
        <end position="52"/>
    </location>
</feature>
<organism evidence="2 3">
    <name type="scientific">Funiculus sociatus GB2-A5</name>
    <dbReference type="NCBI Taxonomy" id="2933946"/>
    <lineage>
        <taxon>Bacteria</taxon>
        <taxon>Bacillati</taxon>
        <taxon>Cyanobacteriota</taxon>
        <taxon>Cyanophyceae</taxon>
        <taxon>Coleofasciculales</taxon>
        <taxon>Coleofasciculaceae</taxon>
        <taxon>Funiculus</taxon>
    </lineage>
</organism>
<accession>A0ABV0JJR8</accession>
<proteinExistence type="predicted"/>